<keyword evidence="6" id="KW-1185">Reference proteome</keyword>
<dbReference type="InterPro" id="IPR029058">
    <property type="entry name" value="AB_hydrolase_fold"/>
</dbReference>
<dbReference type="SUPFAM" id="SSF53474">
    <property type="entry name" value="alpha/beta-Hydrolases"/>
    <property type="match status" value="1"/>
</dbReference>
<dbReference type="EC" id="3.1.1.-" evidence="3"/>
<dbReference type="AlphaFoldDB" id="A0AAD7H3D3"/>
<dbReference type="PROSITE" id="PS00941">
    <property type="entry name" value="CARBOXYLESTERASE_B_2"/>
    <property type="match status" value="1"/>
</dbReference>
<dbReference type="PANTHER" id="PTHR11559">
    <property type="entry name" value="CARBOXYLESTERASE"/>
    <property type="match status" value="1"/>
</dbReference>
<accession>A0AAD7H3D3</accession>
<name>A0AAD7H3D3_9AGAR</name>
<dbReference type="InterPro" id="IPR002018">
    <property type="entry name" value="CarbesteraseB"/>
</dbReference>
<dbReference type="Pfam" id="PF00135">
    <property type="entry name" value="COesterase"/>
    <property type="match status" value="1"/>
</dbReference>
<dbReference type="EMBL" id="JARKIB010000397">
    <property type="protein sequence ID" value="KAJ7711382.1"/>
    <property type="molecule type" value="Genomic_DNA"/>
</dbReference>
<protein>
    <recommendedName>
        <fullName evidence="3">Carboxylic ester hydrolase</fullName>
        <ecNumber evidence="3">3.1.1.-</ecNumber>
    </recommendedName>
</protein>
<dbReference type="InterPro" id="IPR019819">
    <property type="entry name" value="Carboxylesterase_B_CS"/>
</dbReference>
<evidence type="ECO:0000313" key="6">
    <source>
        <dbReference type="Proteomes" id="UP001215598"/>
    </source>
</evidence>
<comment type="caution">
    <text evidence="5">The sequence shown here is derived from an EMBL/GenBank/DDBJ whole genome shotgun (WGS) entry which is preliminary data.</text>
</comment>
<evidence type="ECO:0000256" key="3">
    <source>
        <dbReference type="RuleBase" id="RU361235"/>
    </source>
</evidence>
<dbReference type="InterPro" id="IPR019826">
    <property type="entry name" value="Carboxylesterase_B_AS"/>
</dbReference>
<evidence type="ECO:0000256" key="2">
    <source>
        <dbReference type="ARBA" id="ARBA00022801"/>
    </source>
</evidence>
<evidence type="ECO:0000313" key="5">
    <source>
        <dbReference type="EMBL" id="KAJ7711382.1"/>
    </source>
</evidence>
<dbReference type="Proteomes" id="UP001215598">
    <property type="component" value="Unassembled WGS sequence"/>
</dbReference>
<proteinExistence type="inferred from homology"/>
<comment type="similarity">
    <text evidence="1 3">Belongs to the type-B carboxylesterase/lipase family.</text>
</comment>
<reference evidence="5" key="1">
    <citation type="submission" date="2023-03" db="EMBL/GenBank/DDBJ databases">
        <title>Massive genome expansion in bonnet fungi (Mycena s.s.) driven by repeated elements and novel gene families across ecological guilds.</title>
        <authorList>
            <consortium name="Lawrence Berkeley National Laboratory"/>
            <person name="Harder C.B."/>
            <person name="Miyauchi S."/>
            <person name="Viragh M."/>
            <person name="Kuo A."/>
            <person name="Thoen E."/>
            <person name="Andreopoulos B."/>
            <person name="Lu D."/>
            <person name="Skrede I."/>
            <person name="Drula E."/>
            <person name="Henrissat B."/>
            <person name="Morin E."/>
            <person name="Kohler A."/>
            <person name="Barry K."/>
            <person name="LaButti K."/>
            <person name="Morin E."/>
            <person name="Salamov A."/>
            <person name="Lipzen A."/>
            <person name="Mereny Z."/>
            <person name="Hegedus B."/>
            <person name="Baldrian P."/>
            <person name="Stursova M."/>
            <person name="Weitz H."/>
            <person name="Taylor A."/>
            <person name="Grigoriev I.V."/>
            <person name="Nagy L.G."/>
            <person name="Martin F."/>
            <person name="Kauserud H."/>
        </authorList>
    </citation>
    <scope>NUCLEOTIDE SEQUENCE</scope>
    <source>
        <strain evidence="5">CBHHK182m</strain>
    </source>
</reference>
<organism evidence="5 6">
    <name type="scientific">Mycena metata</name>
    <dbReference type="NCBI Taxonomy" id="1033252"/>
    <lineage>
        <taxon>Eukaryota</taxon>
        <taxon>Fungi</taxon>
        <taxon>Dikarya</taxon>
        <taxon>Basidiomycota</taxon>
        <taxon>Agaricomycotina</taxon>
        <taxon>Agaricomycetes</taxon>
        <taxon>Agaricomycetidae</taxon>
        <taxon>Agaricales</taxon>
        <taxon>Marasmiineae</taxon>
        <taxon>Mycenaceae</taxon>
        <taxon>Mycena</taxon>
    </lineage>
</organism>
<dbReference type="InterPro" id="IPR050309">
    <property type="entry name" value="Type-B_Carboxylest/Lipase"/>
</dbReference>
<dbReference type="Gene3D" id="3.40.50.1820">
    <property type="entry name" value="alpha/beta hydrolase"/>
    <property type="match status" value="1"/>
</dbReference>
<evidence type="ECO:0000259" key="4">
    <source>
        <dbReference type="Pfam" id="PF00135"/>
    </source>
</evidence>
<feature type="domain" description="Carboxylesterase type B" evidence="4">
    <location>
        <begin position="26"/>
        <end position="339"/>
    </location>
</feature>
<keyword evidence="2 3" id="KW-0378">Hydrolase</keyword>
<dbReference type="GO" id="GO:0016787">
    <property type="term" value="F:hydrolase activity"/>
    <property type="evidence" value="ECO:0007669"/>
    <property type="project" value="UniProtKB-KW"/>
</dbReference>
<dbReference type="PROSITE" id="PS00122">
    <property type="entry name" value="CARBOXYLESTERASE_B_1"/>
    <property type="match status" value="1"/>
</dbReference>
<sequence>MVPRGGHQGEKDAQSPIVDLGYVQYQGAVSPANISHFLGIRYTAAPLGSFRFRAPQPPTNHAGLYDATVQPNQCFQASINGVDANGLAPTNPLETRAAEVVISTEDCLFLNVYYPSNTAGTPVEDLPVLVWIHGGGYVAGRARIVVVIIQYRFLPGAEVKKNGALNAGLLDQDFALRWVNKHIDKFGGDPARVTIWGESAGGGSVLQHVVANNGKTQPQLFRGAITSSVFLTSQYEYNDRIPEVRDSRRPLTCSSATDTFSCLQTVNATALETANTQITILGFYGTYLFVTVVDGSFITQRPTASLLQGAVNGMLLSVTNTFEGTSFVNQSTGNTANATQYALDLFPGFGPAEANKVGSLYAGLGTQLFQENAIIGEYITKLHVSVRCLATLICPIYYLLFAFHGRAFKAEFAIPPGLHAYDVPYYFPSIVAPLFQNTSFINAFAQSFTLFGISLDPNVKIDPMTITPPWKKWEMRHTEMLFNSTATGLPLVEPVETSDALLERCRCVSSIHLCVVTCS</sequence>
<evidence type="ECO:0000256" key="1">
    <source>
        <dbReference type="ARBA" id="ARBA00005964"/>
    </source>
</evidence>
<gene>
    <name evidence="5" type="ORF">B0H16DRAFT_1667779</name>
</gene>